<proteinExistence type="predicted"/>
<evidence type="ECO:0000313" key="1">
    <source>
        <dbReference type="EMBL" id="KAI6082912.1"/>
    </source>
</evidence>
<sequence length="541" mass="60845">MSSSMSLHAEKKTTMFQNFQLSLGLVGILILIHYLVARVFRSRDAVRLWAKLETVGVPSDGIFPLTRAVIQSIASLQKNVHYGYNEICKTKNRPFALQTMWTGGAIVVLPPSQVFNILNKPDSEVTGFNALLDTIQLPYMISDREVYQNVIHFDVVRKKMTKRDIGSLAPTTAEEIDASLRESWGTSTEWKCLNGWDACGRIIAQATLRVLIGLPLSRDEALLEQSRLYSNSLFAGNTIINCIPPFMRPLIGPLVALPTKFYQYRCQRILTPFVQERIASWKETGESDNMPNDFLHWLIPSCAEAGPGQLDASRIAMRLLALNTMFIFAMGYVFAHCVFDLYSSPSTHEFVSDLEAECRKVWGDHHGFSTKEAVECLHRIDSAVRESMRISDVGVTNLPRDVVSEAVDIGHGVQVPRGVRMVFPTQPIHLDPEHYKNPLRYDAFRFLRDAQGVVQLGQQEKGDQSLTSVSPSFLAFGYGRHACPGRWFVAQTIKQALASVVLNYDVEMVGKAVRRKAFLNMMVPPTDAQIRIRRKPRQVIA</sequence>
<organism evidence="1 2">
    <name type="scientific">Hypoxylon rubiginosum</name>
    <dbReference type="NCBI Taxonomy" id="110542"/>
    <lineage>
        <taxon>Eukaryota</taxon>
        <taxon>Fungi</taxon>
        <taxon>Dikarya</taxon>
        <taxon>Ascomycota</taxon>
        <taxon>Pezizomycotina</taxon>
        <taxon>Sordariomycetes</taxon>
        <taxon>Xylariomycetidae</taxon>
        <taxon>Xylariales</taxon>
        <taxon>Hypoxylaceae</taxon>
        <taxon>Hypoxylon</taxon>
    </lineage>
</organism>
<evidence type="ECO:0000313" key="2">
    <source>
        <dbReference type="Proteomes" id="UP001497680"/>
    </source>
</evidence>
<keyword evidence="2" id="KW-1185">Reference proteome</keyword>
<dbReference type="EMBL" id="MU394361">
    <property type="protein sequence ID" value="KAI6082912.1"/>
    <property type="molecule type" value="Genomic_DNA"/>
</dbReference>
<accession>A0ACC0CR96</accession>
<comment type="caution">
    <text evidence="1">The sequence shown here is derived from an EMBL/GenBank/DDBJ whole genome shotgun (WGS) entry which is preliminary data.</text>
</comment>
<dbReference type="Proteomes" id="UP001497680">
    <property type="component" value="Unassembled WGS sequence"/>
</dbReference>
<gene>
    <name evidence="1" type="ORF">F4821DRAFT_246064</name>
</gene>
<reference evidence="1 2" key="1">
    <citation type="journal article" date="2022" name="New Phytol.">
        <title>Ecological generalism drives hyperdiversity of secondary metabolite gene clusters in xylarialean endophytes.</title>
        <authorList>
            <person name="Franco M.E.E."/>
            <person name="Wisecaver J.H."/>
            <person name="Arnold A.E."/>
            <person name="Ju Y.M."/>
            <person name="Slot J.C."/>
            <person name="Ahrendt S."/>
            <person name="Moore L.P."/>
            <person name="Eastman K.E."/>
            <person name="Scott K."/>
            <person name="Konkel Z."/>
            <person name="Mondo S.J."/>
            <person name="Kuo A."/>
            <person name="Hayes R.D."/>
            <person name="Haridas S."/>
            <person name="Andreopoulos B."/>
            <person name="Riley R."/>
            <person name="LaButti K."/>
            <person name="Pangilinan J."/>
            <person name="Lipzen A."/>
            <person name="Amirebrahimi M."/>
            <person name="Yan J."/>
            <person name="Adam C."/>
            <person name="Keymanesh K."/>
            <person name="Ng V."/>
            <person name="Louie K."/>
            <person name="Northen T."/>
            <person name="Drula E."/>
            <person name="Henrissat B."/>
            <person name="Hsieh H.M."/>
            <person name="Youens-Clark K."/>
            <person name="Lutzoni F."/>
            <person name="Miadlikowska J."/>
            <person name="Eastwood D.C."/>
            <person name="Hamelin R.C."/>
            <person name="Grigoriev I.V."/>
            <person name="U'Ren J.M."/>
        </authorList>
    </citation>
    <scope>NUCLEOTIDE SEQUENCE [LARGE SCALE GENOMIC DNA]</scope>
    <source>
        <strain evidence="1 2">ER1909</strain>
    </source>
</reference>
<protein>
    <submittedName>
        <fullName evidence="1">Cytochrome P450</fullName>
    </submittedName>
</protein>
<name>A0ACC0CR96_9PEZI</name>